<dbReference type="InterPro" id="IPR000871">
    <property type="entry name" value="Beta-lactam_class-A"/>
</dbReference>
<evidence type="ECO:0000313" key="4">
    <source>
        <dbReference type="EMBL" id="MDJ1170800.1"/>
    </source>
</evidence>
<feature type="region of interest" description="Disordered" evidence="1">
    <location>
        <begin position="230"/>
        <end position="263"/>
    </location>
</feature>
<keyword evidence="2" id="KW-0472">Membrane</keyword>
<feature type="transmembrane region" description="Helical" evidence="2">
    <location>
        <begin position="191"/>
        <end position="212"/>
    </location>
</feature>
<dbReference type="RefSeq" id="WP_283754557.1">
    <property type="nucleotide sequence ID" value="NZ_JAQOSP010000101.1"/>
</dbReference>
<evidence type="ECO:0000259" key="3">
    <source>
        <dbReference type="Pfam" id="PF13354"/>
    </source>
</evidence>
<feature type="compositionally biased region" description="Polar residues" evidence="1">
    <location>
        <begin position="131"/>
        <end position="143"/>
    </location>
</feature>
<dbReference type="SUPFAM" id="SSF56601">
    <property type="entry name" value="beta-lactamase/transpeptidase-like"/>
    <property type="match status" value="1"/>
</dbReference>
<name>A0ABT7AV78_9CYAN</name>
<keyword evidence="4" id="KW-0378">Hydrolase</keyword>
<keyword evidence="2" id="KW-1133">Transmembrane helix</keyword>
<dbReference type="Proteomes" id="UP001235303">
    <property type="component" value="Unassembled WGS sequence"/>
</dbReference>
<evidence type="ECO:0000256" key="1">
    <source>
        <dbReference type="SAM" id="MobiDB-lite"/>
    </source>
</evidence>
<feature type="region of interest" description="Disordered" evidence="1">
    <location>
        <begin position="1"/>
        <end position="187"/>
    </location>
</feature>
<dbReference type="InterPro" id="IPR045155">
    <property type="entry name" value="Beta-lactam_cat"/>
</dbReference>
<dbReference type="Gene3D" id="3.40.710.10">
    <property type="entry name" value="DD-peptidase/beta-lactamase superfamily"/>
    <property type="match status" value="1"/>
</dbReference>
<comment type="caution">
    <text evidence="4">The sequence shown here is derived from an EMBL/GenBank/DDBJ whole genome shotgun (WGS) entry which is preliminary data.</text>
</comment>
<dbReference type="InterPro" id="IPR012338">
    <property type="entry name" value="Beta-lactam/transpept-like"/>
</dbReference>
<keyword evidence="2" id="KW-0812">Transmembrane</keyword>
<feature type="domain" description="Beta-lactamase class A catalytic" evidence="3">
    <location>
        <begin position="291"/>
        <end position="501"/>
    </location>
</feature>
<dbReference type="GO" id="GO:0016787">
    <property type="term" value="F:hydrolase activity"/>
    <property type="evidence" value="ECO:0007669"/>
    <property type="project" value="UniProtKB-KW"/>
</dbReference>
<feature type="compositionally biased region" description="Polar residues" evidence="1">
    <location>
        <begin position="230"/>
        <end position="242"/>
    </location>
</feature>
<feature type="compositionally biased region" description="Basic residues" evidence="1">
    <location>
        <begin position="43"/>
        <end position="54"/>
    </location>
</feature>
<proteinExistence type="predicted"/>
<evidence type="ECO:0000313" key="5">
    <source>
        <dbReference type="Proteomes" id="UP001235303"/>
    </source>
</evidence>
<dbReference type="PANTHER" id="PTHR35333:SF4">
    <property type="entry name" value="SLR0121 PROTEIN"/>
    <property type="match status" value="1"/>
</dbReference>
<sequence>MAKSGERKGVRRTQRLGSAQGATPLPKGGASQPQRAVALPRQGKPRLKRKRRSPLPRVVLSILDRILPGGKSDPTRHKPTRNTRQTGRSSSSSAPPIPPLTVDRKLDRNPLVSRLQSGKPQPKSISWRKGNLSSAAPSTSARISSDPKRSLGNKLGQKTPANPNPVRLSQPVRKRQSRSINRPQPRPISPLVYATRFLILGVGICAIAGTLLSASDPESMTFLGLKLASNESLSNPTNQPGDTTDALLRENLSNPTSSPITRPALHLETELQELKSNIQTLASQSPQFKPGVFVLDLDTASYVDIEGTTVFSAASTIKLPILLAFFQAVDAGTIRLDETFTLKEEHRAEGSGSLQYDPVGTQYTALEVATWMMTISDNTATNMIIERLGGIPQVNQSFSRWGLQQTVLRDWLPDLEGKNTTSPRELSQVMDMIHQGDVVSLKSRDRMIDIMRQTQTSILLEQGLGAGASIAHKTGDIGKLLGDVGLIDLPSGKRYIAAVLVERPHNDYGAADLIGEISRLTYEQMKVPTITPSVNPGPLEELPVEFPEATARRYR</sequence>
<dbReference type="EMBL" id="JAQOSP010000101">
    <property type="protein sequence ID" value="MDJ1170800.1"/>
    <property type="molecule type" value="Genomic_DNA"/>
</dbReference>
<gene>
    <name evidence="4" type="ORF">PMG71_15310</name>
</gene>
<accession>A0ABT7AV78</accession>
<protein>
    <submittedName>
        <fullName evidence="4">Class A beta-lactamase-related serine hydrolase</fullName>
    </submittedName>
</protein>
<evidence type="ECO:0000256" key="2">
    <source>
        <dbReference type="SAM" id="Phobius"/>
    </source>
</evidence>
<organism evidence="4 5">
    <name type="scientific">Roseofilum acuticapitatum BLCC-M154</name>
    <dbReference type="NCBI Taxonomy" id="3022444"/>
    <lineage>
        <taxon>Bacteria</taxon>
        <taxon>Bacillati</taxon>
        <taxon>Cyanobacteriota</taxon>
        <taxon>Cyanophyceae</taxon>
        <taxon>Desertifilales</taxon>
        <taxon>Desertifilaceae</taxon>
        <taxon>Roseofilum</taxon>
        <taxon>Roseofilum acuticapitatum</taxon>
    </lineage>
</organism>
<reference evidence="4 5" key="1">
    <citation type="submission" date="2023-01" db="EMBL/GenBank/DDBJ databases">
        <title>Novel diversity within Roseofilum (Cyanobacteria; Desertifilaceae) from marine benthic mats with descriptions of four novel species.</title>
        <authorList>
            <person name="Wang Y."/>
            <person name="Berthold D.E."/>
            <person name="Hu J."/>
            <person name="Lefler F.W."/>
            <person name="Laughinghouse H.D. IV."/>
        </authorList>
    </citation>
    <scope>NUCLEOTIDE SEQUENCE [LARGE SCALE GENOMIC DNA]</scope>
    <source>
        <strain evidence="4 5">BLCC-M154</strain>
    </source>
</reference>
<feature type="compositionally biased region" description="Polar residues" evidence="1">
    <location>
        <begin position="251"/>
        <end position="260"/>
    </location>
</feature>
<dbReference type="PANTHER" id="PTHR35333">
    <property type="entry name" value="BETA-LACTAMASE"/>
    <property type="match status" value="1"/>
</dbReference>
<dbReference type="Pfam" id="PF13354">
    <property type="entry name" value="Beta-lactamase2"/>
    <property type="match status" value="1"/>
</dbReference>
<keyword evidence="5" id="KW-1185">Reference proteome</keyword>